<evidence type="ECO:0000313" key="2">
    <source>
        <dbReference type="Proteomes" id="UP000664032"/>
    </source>
</evidence>
<evidence type="ECO:0000313" key="1">
    <source>
        <dbReference type="EMBL" id="KAH9487472.1"/>
    </source>
</evidence>
<reference evidence="1" key="1">
    <citation type="submission" date="2021-10" db="EMBL/GenBank/DDBJ databases">
        <title>Psilocybe cubensis genome.</title>
        <authorList>
            <person name="Mckernan K.J."/>
            <person name="Crawford S."/>
            <person name="Trippe A."/>
            <person name="Kane L.T."/>
            <person name="Mclaughlin S."/>
        </authorList>
    </citation>
    <scope>NUCLEOTIDE SEQUENCE</scope>
    <source>
        <strain evidence="1">MGC-MH-2018</strain>
    </source>
</reference>
<accession>A0ACB8HI53</accession>
<protein>
    <submittedName>
        <fullName evidence="1">Uncharacterized protein</fullName>
    </submittedName>
</protein>
<sequence length="134" mass="14735">MFDMSKSRPDIPNDASVMFINPWADKSQLSSFGTVKGYPVMVRCANLPVDIRNGTGVGGGRLIGWLPIPDEDSAHTHKASYVDLKRLIWHKAVHKILQSIEAPATFGAAIKCGDGKTRNIFPHILSISADYEEQ</sequence>
<organism evidence="1 2">
    <name type="scientific">Psilocybe cubensis</name>
    <name type="common">Psychedelic mushroom</name>
    <name type="synonym">Stropharia cubensis</name>
    <dbReference type="NCBI Taxonomy" id="181762"/>
    <lineage>
        <taxon>Eukaryota</taxon>
        <taxon>Fungi</taxon>
        <taxon>Dikarya</taxon>
        <taxon>Basidiomycota</taxon>
        <taxon>Agaricomycotina</taxon>
        <taxon>Agaricomycetes</taxon>
        <taxon>Agaricomycetidae</taxon>
        <taxon>Agaricales</taxon>
        <taxon>Agaricineae</taxon>
        <taxon>Strophariaceae</taxon>
        <taxon>Psilocybe</taxon>
    </lineage>
</organism>
<dbReference type="EMBL" id="JAFIQS020000001">
    <property type="protein sequence ID" value="KAH9487472.1"/>
    <property type="molecule type" value="Genomic_DNA"/>
</dbReference>
<proteinExistence type="predicted"/>
<comment type="caution">
    <text evidence="1">The sequence shown here is derived from an EMBL/GenBank/DDBJ whole genome shotgun (WGS) entry which is preliminary data.</text>
</comment>
<gene>
    <name evidence="1" type="ORF">JR316_0001548</name>
</gene>
<keyword evidence="2" id="KW-1185">Reference proteome</keyword>
<dbReference type="Proteomes" id="UP000664032">
    <property type="component" value="Unassembled WGS sequence"/>
</dbReference>
<name>A0ACB8HI53_PSICU</name>